<evidence type="ECO:0000313" key="2">
    <source>
        <dbReference type="Proteomes" id="UP001054902"/>
    </source>
</evidence>
<accession>A0AAD3HC63</accession>
<name>A0AAD3HC63_9STRA</name>
<gene>
    <name evidence="1" type="ORF">CTEN210_14903</name>
</gene>
<keyword evidence="2" id="KW-1185">Reference proteome</keyword>
<dbReference type="EMBL" id="BLLK01000062">
    <property type="protein sequence ID" value="GFH58427.1"/>
    <property type="molecule type" value="Genomic_DNA"/>
</dbReference>
<sequence>MAIDELENISSWTSFQSLVKKNANTSDFDNQEKLERDILNEIEMKLKSADPDAMNEKDDIAVHSFGQKLHVSENKSYQVNFQIMTPHPTLFIDKASSNIVRDSAELVNRSYLKSSRKRTRSEENTFESSIVLPCYNDEKRSVDLDLPDISIPLTDLFHPPLLSEWIPGVETNISYKSTSAENRDGKEVDLIQKEKENKDIEKNEQDGMLTEKNRVLLGKLVATPQYTKQIKDWTEQEWMNHAPSQAILEQLKDFTRSEMLRAVNRFVGTYASDALGNHMIDVVLPILFESIAHITENETITSLLDELSCLLMYKCNLGTMSKSKLQKLSQSLTGNSVGIELKLLLSRNYFEYQSR</sequence>
<evidence type="ECO:0000313" key="1">
    <source>
        <dbReference type="EMBL" id="GFH58427.1"/>
    </source>
</evidence>
<protein>
    <submittedName>
        <fullName evidence="1">Uncharacterized protein</fullName>
    </submittedName>
</protein>
<organism evidence="1 2">
    <name type="scientific">Chaetoceros tenuissimus</name>
    <dbReference type="NCBI Taxonomy" id="426638"/>
    <lineage>
        <taxon>Eukaryota</taxon>
        <taxon>Sar</taxon>
        <taxon>Stramenopiles</taxon>
        <taxon>Ochrophyta</taxon>
        <taxon>Bacillariophyta</taxon>
        <taxon>Coscinodiscophyceae</taxon>
        <taxon>Chaetocerotophycidae</taxon>
        <taxon>Chaetocerotales</taxon>
        <taxon>Chaetocerotaceae</taxon>
        <taxon>Chaetoceros</taxon>
    </lineage>
</organism>
<comment type="caution">
    <text evidence="1">The sequence shown here is derived from an EMBL/GenBank/DDBJ whole genome shotgun (WGS) entry which is preliminary data.</text>
</comment>
<dbReference type="AlphaFoldDB" id="A0AAD3HC63"/>
<reference evidence="1 2" key="1">
    <citation type="journal article" date="2021" name="Sci. Rep.">
        <title>The genome of the diatom Chaetoceros tenuissimus carries an ancient integrated fragment of an extant virus.</title>
        <authorList>
            <person name="Hongo Y."/>
            <person name="Kimura K."/>
            <person name="Takaki Y."/>
            <person name="Yoshida Y."/>
            <person name="Baba S."/>
            <person name="Kobayashi G."/>
            <person name="Nagasaki K."/>
            <person name="Hano T."/>
            <person name="Tomaru Y."/>
        </authorList>
    </citation>
    <scope>NUCLEOTIDE SEQUENCE [LARGE SCALE GENOMIC DNA]</scope>
    <source>
        <strain evidence="1 2">NIES-3715</strain>
    </source>
</reference>
<proteinExistence type="predicted"/>
<dbReference type="Proteomes" id="UP001054902">
    <property type="component" value="Unassembled WGS sequence"/>
</dbReference>